<dbReference type="PANTHER" id="PTHR43591:SF24">
    <property type="entry name" value="2-METHOXY-6-POLYPRENYL-1,4-BENZOQUINOL METHYLASE, MITOCHONDRIAL"/>
    <property type="match status" value="1"/>
</dbReference>
<name>H6LED2_ACEWD</name>
<dbReference type="Pfam" id="PF08241">
    <property type="entry name" value="Methyltransf_11"/>
    <property type="match status" value="1"/>
</dbReference>
<dbReference type="eggNOG" id="COG2226">
    <property type="taxonomic scope" value="Bacteria"/>
</dbReference>
<proteinExistence type="predicted"/>
<keyword evidence="3" id="KW-1185">Reference proteome</keyword>
<keyword evidence="2" id="KW-0489">Methyltransferase</keyword>
<dbReference type="GO" id="GO:0008757">
    <property type="term" value="F:S-adenosylmethionine-dependent methyltransferase activity"/>
    <property type="evidence" value="ECO:0007669"/>
    <property type="project" value="InterPro"/>
</dbReference>
<dbReference type="HOGENOM" id="CLU_037990_4_0_9"/>
<dbReference type="STRING" id="931626.Awo_c00320"/>
<dbReference type="GO" id="GO:0032259">
    <property type="term" value="P:methylation"/>
    <property type="evidence" value="ECO:0007669"/>
    <property type="project" value="UniProtKB-KW"/>
</dbReference>
<organism evidence="2 3">
    <name type="scientific">Acetobacterium woodii (strain ATCC 29683 / DSM 1030 / JCM 2381 / KCTC 1655 / WB1)</name>
    <dbReference type="NCBI Taxonomy" id="931626"/>
    <lineage>
        <taxon>Bacteria</taxon>
        <taxon>Bacillati</taxon>
        <taxon>Bacillota</taxon>
        <taxon>Clostridia</taxon>
        <taxon>Eubacteriales</taxon>
        <taxon>Eubacteriaceae</taxon>
        <taxon>Acetobacterium</taxon>
    </lineage>
</organism>
<dbReference type="CDD" id="cd02440">
    <property type="entry name" value="AdoMet_MTases"/>
    <property type="match status" value="1"/>
</dbReference>
<gene>
    <name evidence="2" type="ordered locus">Awo_c00320</name>
</gene>
<dbReference type="EMBL" id="CP002987">
    <property type="protein sequence ID" value="AFA46846.1"/>
    <property type="molecule type" value="Genomic_DNA"/>
</dbReference>
<keyword evidence="2" id="KW-0808">Transferase</keyword>
<reference evidence="3" key="1">
    <citation type="submission" date="2011-07" db="EMBL/GenBank/DDBJ databases">
        <title>Complete genome sequence of Acetobacterium woodii.</title>
        <authorList>
            <person name="Poehlein A."/>
            <person name="Schmidt S."/>
            <person name="Kaster A.-K."/>
            <person name="Goenrich M."/>
            <person name="Vollmers J."/>
            <person name="Thuermer A."/>
            <person name="Gottschalk G."/>
            <person name="Thauer R.K."/>
            <person name="Daniel R."/>
            <person name="Mueller V."/>
        </authorList>
    </citation>
    <scope>NUCLEOTIDE SEQUENCE [LARGE SCALE GENOMIC DNA]</scope>
    <source>
        <strain evidence="3">ATCC 29683 / DSM 1030 / JCM 2381 / KCTC 1655 / WB1</strain>
    </source>
</reference>
<dbReference type="PANTHER" id="PTHR43591">
    <property type="entry name" value="METHYLTRANSFERASE"/>
    <property type="match status" value="1"/>
</dbReference>
<accession>H6LED2</accession>
<reference evidence="2 3" key="2">
    <citation type="journal article" date="2012" name="PLoS ONE">
        <title>An ancient pathway combining carbon dioxide fixation with the generation and utilization of a sodium ion gradient for ATP synthesis.</title>
        <authorList>
            <person name="Poehlein A."/>
            <person name="Schmidt S."/>
            <person name="Kaster A.K."/>
            <person name="Goenrich M."/>
            <person name="Vollmers J."/>
            <person name="Thurmer A."/>
            <person name="Bertsch J."/>
            <person name="Schuchmann K."/>
            <person name="Voigt B."/>
            <person name="Hecker M."/>
            <person name="Daniel R."/>
            <person name="Thauer R.K."/>
            <person name="Gottschalk G."/>
            <person name="Muller V."/>
        </authorList>
    </citation>
    <scope>NUCLEOTIDE SEQUENCE [LARGE SCALE GENOMIC DNA]</scope>
    <source>
        <strain evidence="3">ATCC 29683 / DSM 1030 / JCM 2381 / KCTC 1655 / WB1</strain>
    </source>
</reference>
<dbReference type="SUPFAM" id="SSF53335">
    <property type="entry name" value="S-adenosyl-L-methionine-dependent methyltransferases"/>
    <property type="match status" value="1"/>
</dbReference>
<dbReference type="Proteomes" id="UP000007177">
    <property type="component" value="Chromosome"/>
</dbReference>
<feature type="domain" description="Methyltransferase type 11" evidence="1">
    <location>
        <begin position="68"/>
        <end position="161"/>
    </location>
</feature>
<dbReference type="KEGG" id="awo:Awo_c00320"/>
<dbReference type="InterPro" id="IPR013216">
    <property type="entry name" value="Methyltransf_11"/>
</dbReference>
<evidence type="ECO:0000259" key="1">
    <source>
        <dbReference type="Pfam" id="PF08241"/>
    </source>
</evidence>
<dbReference type="Gene3D" id="3.40.50.150">
    <property type="entry name" value="Vaccinia Virus protein VP39"/>
    <property type="match status" value="1"/>
</dbReference>
<evidence type="ECO:0000313" key="2">
    <source>
        <dbReference type="EMBL" id="AFA46846.1"/>
    </source>
</evidence>
<dbReference type="AlphaFoldDB" id="H6LED2"/>
<dbReference type="InterPro" id="IPR029063">
    <property type="entry name" value="SAM-dependent_MTases_sf"/>
</dbReference>
<sequence>MCLIANLFRGKTLIMENILEKVENYWDKRSEGYSEVNVEELNSYKMAVWKELINRHKPAVIGRKLKVLDIGTGPGFFAITMASCGYEVTAVDYTDAMLHKAKKNAGSYQNDIKFMQMDAHYLDFEDNTFDLIVTRNLTWNLEKPEQAYKEWHRVLAPGGRMLNFDANWYLHLYDKEKRSEYYQDRANSEKEGVNDHYIITDTKTMEEIAKNLPLSRTMRPQWDAAVLINTGFKKVMVEQEIGELVWNKEEQINYASTPMFMIFAEK</sequence>
<protein>
    <submittedName>
        <fullName evidence="2">Methyltransferase type 11</fullName>
    </submittedName>
</protein>
<evidence type="ECO:0000313" key="3">
    <source>
        <dbReference type="Proteomes" id="UP000007177"/>
    </source>
</evidence>